<reference evidence="3" key="1">
    <citation type="journal article" date="2014" name="Front. Microbiol.">
        <title>High frequency of phylogenetically diverse reductive dehalogenase-homologous genes in deep subseafloor sedimentary metagenomes.</title>
        <authorList>
            <person name="Kawai M."/>
            <person name="Futagami T."/>
            <person name="Toyoda A."/>
            <person name="Takaki Y."/>
            <person name="Nishi S."/>
            <person name="Hori S."/>
            <person name="Arai W."/>
            <person name="Tsubouchi T."/>
            <person name="Morono Y."/>
            <person name="Uchiyama I."/>
            <person name="Ito T."/>
            <person name="Fujiyama A."/>
            <person name="Inagaki F."/>
            <person name="Takami H."/>
        </authorList>
    </citation>
    <scope>NUCLEOTIDE SEQUENCE</scope>
    <source>
        <strain evidence="3">Expedition CK06-06</strain>
    </source>
</reference>
<dbReference type="InterPro" id="IPR002068">
    <property type="entry name" value="A-crystallin/Hsp20_dom"/>
</dbReference>
<dbReference type="Gene3D" id="2.60.40.790">
    <property type="match status" value="1"/>
</dbReference>
<dbReference type="Pfam" id="PF00011">
    <property type="entry name" value="HSP20"/>
    <property type="match status" value="1"/>
</dbReference>
<organism evidence="3">
    <name type="scientific">marine sediment metagenome</name>
    <dbReference type="NCBI Taxonomy" id="412755"/>
    <lineage>
        <taxon>unclassified sequences</taxon>
        <taxon>metagenomes</taxon>
        <taxon>ecological metagenomes</taxon>
    </lineage>
</organism>
<sequence length="101" mass="11412">MAKKKEKVMVSPTVCAYHDEKDENLIIEVELPGVKKKDLKLEMTDEGFCASGERADSIYQACYSFFHEITLDEAKAKFDSGLLTITVPFQKPAKPKEIIIE</sequence>
<evidence type="ECO:0000313" key="3">
    <source>
        <dbReference type="EMBL" id="GAH52058.1"/>
    </source>
</evidence>
<dbReference type="PROSITE" id="PS01031">
    <property type="entry name" value="SHSP"/>
    <property type="match status" value="1"/>
</dbReference>
<dbReference type="SUPFAM" id="SSF49764">
    <property type="entry name" value="HSP20-like chaperones"/>
    <property type="match status" value="1"/>
</dbReference>
<evidence type="ECO:0000259" key="1">
    <source>
        <dbReference type="PROSITE" id="PS01031"/>
    </source>
</evidence>
<gene>
    <name evidence="3" type="ORF">S03H2_31921</name>
</gene>
<dbReference type="InterPro" id="IPR008978">
    <property type="entry name" value="HSP20-like_chaperone"/>
</dbReference>
<dbReference type="CDD" id="cd00298">
    <property type="entry name" value="ACD_sHsps_p23-like"/>
    <property type="match status" value="1"/>
</dbReference>
<evidence type="ECO:0000259" key="2">
    <source>
        <dbReference type="PROSITE" id="PS51203"/>
    </source>
</evidence>
<proteinExistence type="predicted"/>
<name>X1I3E1_9ZZZZ</name>
<comment type="caution">
    <text evidence="3">The sequence shown here is derived from an EMBL/GenBank/DDBJ whole genome shotgun (WGS) entry which is preliminary data.</text>
</comment>
<protein>
    <submittedName>
        <fullName evidence="3">Uncharacterized protein</fullName>
    </submittedName>
</protein>
<dbReference type="InterPro" id="IPR007052">
    <property type="entry name" value="CS_dom"/>
</dbReference>
<dbReference type="EMBL" id="BARU01019384">
    <property type="protein sequence ID" value="GAH52058.1"/>
    <property type="molecule type" value="Genomic_DNA"/>
</dbReference>
<dbReference type="AlphaFoldDB" id="X1I3E1"/>
<feature type="domain" description="CS" evidence="2">
    <location>
        <begin position="9"/>
        <end position="101"/>
    </location>
</feature>
<dbReference type="PROSITE" id="PS51203">
    <property type="entry name" value="CS"/>
    <property type="match status" value="1"/>
</dbReference>
<feature type="domain" description="SHSP" evidence="1">
    <location>
        <begin position="5"/>
        <end position="101"/>
    </location>
</feature>
<accession>X1I3E1</accession>